<dbReference type="PROSITE" id="PS51419">
    <property type="entry name" value="RAB"/>
    <property type="match status" value="1"/>
</dbReference>
<comment type="caution">
    <text evidence="2">The sequence shown here is derived from an EMBL/GenBank/DDBJ whole genome shotgun (WGS) entry which is preliminary data.</text>
</comment>
<dbReference type="PRINTS" id="PR00449">
    <property type="entry name" value="RASTRNSFRMNG"/>
</dbReference>
<organism evidence="2 3">
    <name type="scientific">Cafeteria roenbergensis</name>
    <name type="common">Marine flagellate</name>
    <dbReference type="NCBI Taxonomy" id="33653"/>
    <lineage>
        <taxon>Eukaryota</taxon>
        <taxon>Sar</taxon>
        <taxon>Stramenopiles</taxon>
        <taxon>Bigyra</taxon>
        <taxon>Opalozoa</taxon>
        <taxon>Bicosoecida</taxon>
        <taxon>Cafeteriaceae</taxon>
        <taxon>Cafeteria</taxon>
    </lineage>
</organism>
<name>A0A5A8EDC7_CAFRO</name>
<dbReference type="InterPro" id="IPR001806">
    <property type="entry name" value="Small_GTPase"/>
</dbReference>
<sequence>MAASDVDAAEVKLVMLGDTGVGKSSVAAQFVRGSFDTMQAATIGAAYLSKPFVLRGQRPIKFQIWDTAGQEKTGPQDIVVACVGNKLDLTGDGSARKVREDVARDFARSEGALYFEASARTGEGVTEIFEALAEEVTRRRPGALGAAAAAEEEGRVDVAPRDAAAAKGGKKGCC</sequence>
<evidence type="ECO:0000313" key="2">
    <source>
        <dbReference type="EMBL" id="KAA0175816.1"/>
    </source>
</evidence>
<reference evidence="2 3" key="1">
    <citation type="submission" date="2019-07" db="EMBL/GenBank/DDBJ databases">
        <title>Genomes of Cafeteria roenbergensis.</title>
        <authorList>
            <person name="Fischer M.G."/>
            <person name="Hackl T."/>
            <person name="Roman M."/>
        </authorList>
    </citation>
    <scope>NUCLEOTIDE SEQUENCE [LARGE SCALE GENOMIC DNA]</scope>
    <source>
        <strain evidence="2 3">E4-10P</strain>
    </source>
</reference>
<dbReference type="GO" id="GO:0003924">
    <property type="term" value="F:GTPase activity"/>
    <property type="evidence" value="ECO:0007669"/>
    <property type="project" value="InterPro"/>
</dbReference>
<dbReference type="SMART" id="SM00174">
    <property type="entry name" value="RHO"/>
    <property type="match status" value="1"/>
</dbReference>
<protein>
    <submittedName>
        <fullName evidence="2">Uncharacterized protein</fullName>
    </submittedName>
</protein>
<dbReference type="AlphaFoldDB" id="A0A5A8EDC7"/>
<dbReference type="Proteomes" id="UP000322899">
    <property type="component" value="Unassembled WGS sequence"/>
</dbReference>
<evidence type="ECO:0000313" key="3">
    <source>
        <dbReference type="Proteomes" id="UP000322899"/>
    </source>
</evidence>
<gene>
    <name evidence="2" type="ORF">FNF27_02537</name>
</gene>
<dbReference type="Pfam" id="PF00071">
    <property type="entry name" value="Ras"/>
    <property type="match status" value="2"/>
</dbReference>
<dbReference type="SMART" id="SM00175">
    <property type="entry name" value="RAB"/>
    <property type="match status" value="1"/>
</dbReference>
<dbReference type="PANTHER" id="PTHR47978">
    <property type="match status" value="1"/>
</dbReference>
<dbReference type="SMART" id="SM00173">
    <property type="entry name" value="RAS"/>
    <property type="match status" value="1"/>
</dbReference>
<dbReference type="OrthoDB" id="63533at2759"/>
<evidence type="ECO:0000256" key="1">
    <source>
        <dbReference type="ARBA" id="ARBA00022741"/>
    </source>
</evidence>
<keyword evidence="1" id="KW-0547">Nucleotide-binding</keyword>
<accession>A0A5A8EDC7</accession>
<dbReference type="InterPro" id="IPR027417">
    <property type="entry name" value="P-loop_NTPase"/>
</dbReference>
<dbReference type="SUPFAM" id="SSF52540">
    <property type="entry name" value="P-loop containing nucleoside triphosphate hydrolases"/>
    <property type="match status" value="1"/>
</dbReference>
<dbReference type="EMBL" id="VLTO01000011">
    <property type="protein sequence ID" value="KAA0175816.1"/>
    <property type="molecule type" value="Genomic_DNA"/>
</dbReference>
<proteinExistence type="predicted"/>
<dbReference type="GO" id="GO:0005525">
    <property type="term" value="F:GTP binding"/>
    <property type="evidence" value="ECO:0007669"/>
    <property type="project" value="InterPro"/>
</dbReference>
<dbReference type="Gene3D" id="3.40.50.300">
    <property type="entry name" value="P-loop containing nucleotide triphosphate hydrolases"/>
    <property type="match status" value="2"/>
</dbReference>